<dbReference type="Proteomes" id="UP000184604">
    <property type="component" value="Chromosome"/>
</dbReference>
<proteinExistence type="predicted"/>
<dbReference type="InterPro" id="IPR001387">
    <property type="entry name" value="Cro/C1-type_HTH"/>
</dbReference>
<dbReference type="Gene3D" id="1.10.260.40">
    <property type="entry name" value="lambda repressor-like DNA-binding domains"/>
    <property type="match status" value="1"/>
</dbReference>
<dbReference type="PROSITE" id="PS50943">
    <property type="entry name" value="HTH_CROC1"/>
    <property type="match status" value="1"/>
</dbReference>
<dbReference type="SUPFAM" id="SSF47413">
    <property type="entry name" value="lambda repressor-like DNA-binding domains"/>
    <property type="match status" value="1"/>
</dbReference>
<gene>
    <name evidence="3" type="ORF">BS101_18175</name>
</gene>
<dbReference type="PANTHER" id="PTHR46558">
    <property type="entry name" value="TRACRIPTIONAL REGULATORY PROTEIN-RELATED-RELATED"/>
    <property type="match status" value="1"/>
</dbReference>
<evidence type="ECO:0000313" key="4">
    <source>
        <dbReference type="Proteomes" id="UP000184604"/>
    </source>
</evidence>
<name>A0A1L5FBX9_CLOKL</name>
<dbReference type="SMART" id="SM00530">
    <property type="entry name" value="HTH_XRE"/>
    <property type="match status" value="1"/>
</dbReference>
<protein>
    <recommendedName>
        <fullName evidence="2">HTH cro/C1-type domain-containing protein</fullName>
    </recommendedName>
</protein>
<dbReference type="Pfam" id="PF01381">
    <property type="entry name" value="HTH_3"/>
    <property type="match status" value="1"/>
</dbReference>
<dbReference type="InterPro" id="IPR010982">
    <property type="entry name" value="Lambda_DNA-bd_dom_sf"/>
</dbReference>
<dbReference type="GO" id="GO:0003677">
    <property type="term" value="F:DNA binding"/>
    <property type="evidence" value="ECO:0007669"/>
    <property type="project" value="UniProtKB-KW"/>
</dbReference>
<evidence type="ECO:0000256" key="1">
    <source>
        <dbReference type="ARBA" id="ARBA00023125"/>
    </source>
</evidence>
<dbReference type="PANTHER" id="PTHR46558:SF11">
    <property type="entry name" value="HTH-TYPE TRANSCRIPTIONAL REGULATOR XRE"/>
    <property type="match status" value="1"/>
</dbReference>
<evidence type="ECO:0000313" key="3">
    <source>
        <dbReference type="EMBL" id="APM40514.1"/>
    </source>
</evidence>
<sequence>MNLKNNIKKYRAQKNLSQRELAEKAEVTPAYIALLETGDRENPSTNILLKISQALEVSVSKLLGLDETEPTQKEVV</sequence>
<dbReference type="OrthoDB" id="5387728at2"/>
<dbReference type="AlphaFoldDB" id="A0A1L5FBX9"/>
<keyword evidence="1" id="KW-0238">DNA-binding</keyword>
<accession>A0A1L5FBX9</accession>
<feature type="domain" description="HTH cro/C1-type" evidence="2">
    <location>
        <begin position="7"/>
        <end position="62"/>
    </location>
</feature>
<evidence type="ECO:0000259" key="2">
    <source>
        <dbReference type="PROSITE" id="PS50943"/>
    </source>
</evidence>
<organism evidence="3 4">
    <name type="scientific">Clostridium kluyveri</name>
    <dbReference type="NCBI Taxonomy" id="1534"/>
    <lineage>
        <taxon>Bacteria</taxon>
        <taxon>Bacillati</taxon>
        <taxon>Bacillota</taxon>
        <taxon>Clostridia</taxon>
        <taxon>Eubacteriales</taxon>
        <taxon>Clostridiaceae</taxon>
        <taxon>Clostridium</taxon>
    </lineage>
</organism>
<reference evidence="3 4" key="1">
    <citation type="submission" date="2016-12" db="EMBL/GenBank/DDBJ databases">
        <title>Complete genome sequence of Clostridium kluyveri JZZ isolated from the pit mud of a Chinese flavor liquor-making factory.</title>
        <authorList>
            <person name="Wang Y."/>
        </authorList>
    </citation>
    <scope>NUCLEOTIDE SEQUENCE [LARGE SCALE GENOMIC DNA]</scope>
    <source>
        <strain evidence="3 4">JZZ</strain>
    </source>
</reference>
<dbReference type="CDD" id="cd00093">
    <property type="entry name" value="HTH_XRE"/>
    <property type="match status" value="1"/>
</dbReference>
<dbReference type="RefSeq" id="WP_073540103.1">
    <property type="nucleotide sequence ID" value="NZ_CP018335.1"/>
</dbReference>
<dbReference type="EMBL" id="CP018335">
    <property type="protein sequence ID" value="APM40514.1"/>
    <property type="molecule type" value="Genomic_DNA"/>
</dbReference>